<feature type="compositionally biased region" description="Basic residues" evidence="1">
    <location>
        <begin position="212"/>
        <end position="227"/>
    </location>
</feature>
<sequence>MDNFPNEFAILLEIERHRTLVERFPILESIDFILLDEAISIECDQLFQVEELGAIASQLLETSYYLTGRTRLYVYFGDKCVLQREITLHSKPVVEEVSAMVATLEKPVENTPVQVSLPIADVQPEPEQLYPVDKLISHVSARTGMDSESIQKTIELLRFPKFKMGGQVLISARTIPTILNRWAEAVSGDIQATLYEEATRPSPIPKTVAKSPAKKVAARKSTAKKTAAKSSATEAE</sequence>
<evidence type="ECO:0000313" key="2">
    <source>
        <dbReference type="EMBL" id="BAY55860.1"/>
    </source>
</evidence>
<evidence type="ECO:0000256" key="1">
    <source>
        <dbReference type="SAM" id="MobiDB-lite"/>
    </source>
</evidence>
<dbReference type="AlphaFoldDB" id="A0A1Z4JGL4"/>
<protein>
    <submittedName>
        <fullName evidence="2">Uncharacterized protein</fullName>
    </submittedName>
</protein>
<organism evidence="2 3">
    <name type="scientific">Leptolyngbya boryana NIES-2135</name>
    <dbReference type="NCBI Taxonomy" id="1973484"/>
    <lineage>
        <taxon>Bacteria</taxon>
        <taxon>Bacillati</taxon>
        <taxon>Cyanobacteriota</taxon>
        <taxon>Cyanophyceae</taxon>
        <taxon>Leptolyngbyales</taxon>
        <taxon>Leptolyngbyaceae</taxon>
        <taxon>Leptolyngbya group</taxon>
        <taxon>Leptolyngbya</taxon>
    </lineage>
</organism>
<name>A0A1Z4JGL4_LEPBY</name>
<reference evidence="2 3" key="1">
    <citation type="submission" date="2017-06" db="EMBL/GenBank/DDBJ databases">
        <title>Genome sequencing of cyanobaciteial culture collection at National Institute for Environmental Studies (NIES).</title>
        <authorList>
            <person name="Hirose Y."/>
            <person name="Shimura Y."/>
            <person name="Fujisawa T."/>
            <person name="Nakamura Y."/>
            <person name="Kawachi M."/>
        </authorList>
    </citation>
    <scope>NUCLEOTIDE SEQUENCE [LARGE SCALE GENOMIC DNA]</scope>
    <source>
        <strain evidence="2 3">NIES-2135</strain>
    </source>
</reference>
<proteinExistence type="predicted"/>
<evidence type="ECO:0000313" key="3">
    <source>
        <dbReference type="Proteomes" id="UP000217895"/>
    </source>
</evidence>
<keyword evidence="3" id="KW-1185">Reference proteome</keyword>
<dbReference type="Proteomes" id="UP000217895">
    <property type="component" value="Chromosome"/>
</dbReference>
<dbReference type="EMBL" id="AP018203">
    <property type="protein sequence ID" value="BAY55860.1"/>
    <property type="molecule type" value="Genomic_DNA"/>
</dbReference>
<gene>
    <name evidence="2" type="ORF">NIES2135_26850</name>
</gene>
<accession>A0A1Z4JGL4</accession>
<feature type="region of interest" description="Disordered" evidence="1">
    <location>
        <begin position="198"/>
        <end position="236"/>
    </location>
</feature>